<evidence type="ECO:0000313" key="1">
    <source>
        <dbReference type="EMBL" id="JAE30117.1"/>
    </source>
</evidence>
<accession>A0A0A9H043</accession>
<dbReference type="EMBL" id="GBRH01167779">
    <property type="protein sequence ID" value="JAE30117.1"/>
    <property type="molecule type" value="Transcribed_RNA"/>
</dbReference>
<reference evidence="1" key="2">
    <citation type="journal article" date="2015" name="Data Brief">
        <title>Shoot transcriptome of the giant reed, Arundo donax.</title>
        <authorList>
            <person name="Barrero R.A."/>
            <person name="Guerrero F.D."/>
            <person name="Moolhuijzen P."/>
            <person name="Goolsby J.A."/>
            <person name="Tidwell J."/>
            <person name="Bellgard S.E."/>
            <person name="Bellgard M.I."/>
        </authorList>
    </citation>
    <scope>NUCLEOTIDE SEQUENCE</scope>
    <source>
        <tissue evidence="1">Shoot tissue taken approximately 20 cm above the soil surface</tissue>
    </source>
</reference>
<organism evidence="1">
    <name type="scientific">Arundo donax</name>
    <name type="common">Giant reed</name>
    <name type="synonym">Donax arundinaceus</name>
    <dbReference type="NCBI Taxonomy" id="35708"/>
    <lineage>
        <taxon>Eukaryota</taxon>
        <taxon>Viridiplantae</taxon>
        <taxon>Streptophyta</taxon>
        <taxon>Embryophyta</taxon>
        <taxon>Tracheophyta</taxon>
        <taxon>Spermatophyta</taxon>
        <taxon>Magnoliopsida</taxon>
        <taxon>Liliopsida</taxon>
        <taxon>Poales</taxon>
        <taxon>Poaceae</taxon>
        <taxon>PACMAD clade</taxon>
        <taxon>Arundinoideae</taxon>
        <taxon>Arundineae</taxon>
        <taxon>Arundo</taxon>
    </lineage>
</organism>
<dbReference type="AlphaFoldDB" id="A0A0A9H043"/>
<protein>
    <submittedName>
        <fullName evidence="1">Uncharacterized protein</fullName>
    </submittedName>
</protein>
<proteinExistence type="predicted"/>
<sequence length="41" mass="4841">MWISISHKSHHKKIGFPIHDILPKKNDVRQVQTAMVYPDIM</sequence>
<name>A0A0A9H043_ARUDO</name>
<reference evidence="1" key="1">
    <citation type="submission" date="2014-09" db="EMBL/GenBank/DDBJ databases">
        <authorList>
            <person name="Magalhaes I.L.F."/>
            <person name="Oliveira U."/>
            <person name="Santos F.R."/>
            <person name="Vidigal T.H.D.A."/>
            <person name="Brescovit A.D."/>
            <person name="Santos A.J."/>
        </authorList>
    </citation>
    <scope>NUCLEOTIDE SEQUENCE</scope>
    <source>
        <tissue evidence="1">Shoot tissue taken approximately 20 cm above the soil surface</tissue>
    </source>
</reference>